<reference evidence="1 2" key="1">
    <citation type="submission" date="2024-05" db="EMBL/GenBank/DDBJ databases">
        <authorList>
            <person name="Wallberg A."/>
        </authorList>
    </citation>
    <scope>NUCLEOTIDE SEQUENCE [LARGE SCALE GENOMIC DNA]</scope>
</reference>
<dbReference type="Proteomes" id="UP001497623">
    <property type="component" value="Unassembled WGS sequence"/>
</dbReference>
<organism evidence="1 2">
    <name type="scientific">Meganyctiphanes norvegica</name>
    <name type="common">Northern krill</name>
    <name type="synonym">Thysanopoda norvegica</name>
    <dbReference type="NCBI Taxonomy" id="48144"/>
    <lineage>
        <taxon>Eukaryota</taxon>
        <taxon>Metazoa</taxon>
        <taxon>Ecdysozoa</taxon>
        <taxon>Arthropoda</taxon>
        <taxon>Crustacea</taxon>
        <taxon>Multicrustacea</taxon>
        <taxon>Malacostraca</taxon>
        <taxon>Eumalacostraca</taxon>
        <taxon>Eucarida</taxon>
        <taxon>Euphausiacea</taxon>
        <taxon>Euphausiidae</taxon>
        <taxon>Meganyctiphanes</taxon>
    </lineage>
</organism>
<dbReference type="AlphaFoldDB" id="A0AAV2SGY8"/>
<dbReference type="EMBL" id="CAXKWB010066327">
    <property type="protein sequence ID" value="CAL4189807.1"/>
    <property type="molecule type" value="Genomic_DNA"/>
</dbReference>
<keyword evidence="2" id="KW-1185">Reference proteome</keyword>
<proteinExistence type="predicted"/>
<protein>
    <submittedName>
        <fullName evidence="1">Uncharacterized protein</fullName>
    </submittedName>
</protein>
<evidence type="ECO:0000313" key="1">
    <source>
        <dbReference type="EMBL" id="CAL4189807.1"/>
    </source>
</evidence>
<evidence type="ECO:0000313" key="2">
    <source>
        <dbReference type="Proteomes" id="UP001497623"/>
    </source>
</evidence>
<name>A0AAV2SGY8_MEGNR</name>
<sequence>MDHSISLEEIVKNFKSSKHPSPDSAEFKLYKNDIDSEMNFNYAFSCLEEPIKQLSEHPLLHSTFASILKWMAGPGQDPQHILLFIGIKCREMTKISQTVVAMATLEHMALNNTVISGKWEYIIRIILNYIEHYAPGMYGSTFPCSNLRIWLFRILSKEEQCPNLYLRFEMMNFVALLEFDYHPTNWQKILEGIVSVISKIKVDLLLFNPEHDTITNVVNLNYIFYKIYACKKLQCIGERILSHLNMSAYSKEVQFLVNIIDLVGKLAQVSNNKVKNTDLGTSLTIDKSRNNIARSIAFLMTAISHIFHDGIETLRTVCQHPKLEHAITSAIYIITNDIMNLEAMICTHMKPKIAFNYRECLLRKTIRLRDKLVQMLGIVLNETRLSTQIHFMEQGLYGNGMPRNIQVGSCMIENLDYITQGGEKKDNSIIHLGMDENIQQYLFMLNFHLYYQDNLEESASQDSLRTVIEDFIFDIPESKEIYNYGNVERKKENVLPTLSYIKTDEINLRGNDTIIGRYIDDNRCSFVCVKREVLEKNVEINFERSR</sequence>
<comment type="caution">
    <text evidence="1">The sequence shown here is derived from an EMBL/GenBank/DDBJ whole genome shotgun (WGS) entry which is preliminary data.</text>
</comment>
<gene>
    <name evidence="1" type="ORF">MNOR_LOCUS36421</name>
</gene>
<accession>A0AAV2SGY8</accession>